<name>A0A0B0IGG7_9BACI</name>
<gene>
    <name evidence="1" type="ORF">LQ50_03075</name>
</gene>
<evidence type="ECO:0000313" key="1">
    <source>
        <dbReference type="EMBL" id="KHF41698.1"/>
    </source>
</evidence>
<dbReference type="AlphaFoldDB" id="A0A0B0IGG7"/>
<comment type="caution">
    <text evidence="1">The sequence shown here is derived from an EMBL/GenBank/DDBJ whole genome shotgun (WGS) entry which is preliminary data.</text>
</comment>
<dbReference type="RefSeq" id="WP_034625936.1">
    <property type="nucleotide sequence ID" value="NZ_JRJU01000002.1"/>
</dbReference>
<sequence>MRIHLLIFISSVKDQKETPLGTMMMKTFESTIRPVNGDIIDDPGFHQDFHNGYEVVKVTINYDSNECYVSLAPLVLEREDIPMGTYIEKLENHGWRSVSNEELKRL</sequence>
<dbReference type="OrthoDB" id="2454189at2"/>
<proteinExistence type="predicted"/>
<accession>A0A0B0IGG7</accession>
<dbReference type="eggNOG" id="ENOG50301CH">
    <property type="taxonomic scope" value="Bacteria"/>
</dbReference>
<reference evidence="1 2" key="1">
    <citation type="submission" date="2014-09" db="EMBL/GenBank/DDBJ databases">
        <title>Genome sequencing and annotation of Bacillus Okhensis strain Kh10-101T.</title>
        <authorList>
            <person name="Prakash J.S."/>
        </authorList>
    </citation>
    <scope>NUCLEOTIDE SEQUENCE [LARGE SCALE GENOMIC DNA]</scope>
    <source>
        <strain evidence="2">Kh10-101T</strain>
    </source>
</reference>
<protein>
    <submittedName>
        <fullName evidence="1">Uncharacterized protein</fullName>
    </submittedName>
</protein>
<dbReference type="EMBL" id="JRJU01000002">
    <property type="protein sequence ID" value="KHF41698.1"/>
    <property type="molecule type" value="Genomic_DNA"/>
</dbReference>
<dbReference type="Proteomes" id="UP000030832">
    <property type="component" value="Unassembled WGS sequence"/>
</dbReference>
<organism evidence="1 2">
    <name type="scientific">Halalkalibacter okhensis</name>
    <dbReference type="NCBI Taxonomy" id="333138"/>
    <lineage>
        <taxon>Bacteria</taxon>
        <taxon>Bacillati</taxon>
        <taxon>Bacillota</taxon>
        <taxon>Bacilli</taxon>
        <taxon>Bacillales</taxon>
        <taxon>Bacillaceae</taxon>
        <taxon>Halalkalibacter</taxon>
    </lineage>
</organism>
<evidence type="ECO:0000313" key="2">
    <source>
        <dbReference type="Proteomes" id="UP000030832"/>
    </source>
</evidence>
<keyword evidence="2" id="KW-1185">Reference proteome</keyword>